<gene>
    <name evidence="7" type="ORF">MN202_11710</name>
</gene>
<dbReference type="InterPro" id="IPR043504">
    <property type="entry name" value="Peptidase_S1_PA_chymotrypsin"/>
</dbReference>
<dbReference type="EC" id="3.4.14.-" evidence="6"/>
<evidence type="ECO:0000256" key="1">
    <source>
        <dbReference type="ARBA" id="ARBA00010491"/>
    </source>
</evidence>
<dbReference type="InterPro" id="IPR019500">
    <property type="entry name" value="Pep_S46"/>
</dbReference>
<comment type="function">
    <text evidence="6">Catalyzes the removal of dipeptides from the N-terminus of oligopeptides.</text>
</comment>
<keyword evidence="2 6" id="KW-0031">Aminopeptidase</keyword>
<evidence type="ECO:0000256" key="3">
    <source>
        <dbReference type="ARBA" id="ARBA00022670"/>
    </source>
</evidence>
<reference evidence="7 8" key="1">
    <citation type="journal article" date="2023" name="Ecotoxicol. Environ. Saf.">
        <title>Mercury remediation potential of mercury-resistant strain Rheinheimera metallidurans sp. nov. isolated from a municipal waste dumping site.</title>
        <authorList>
            <person name="Yadav V."/>
            <person name="Manjhi A."/>
            <person name="Vadakedath N."/>
        </authorList>
    </citation>
    <scope>NUCLEOTIDE SEQUENCE [LARGE SCALE GENOMIC DNA]</scope>
    <source>
        <strain evidence="7 8">E-49</strain>
    </source>
</reference>
<keyword evidence="4 6" id="KW-0732">Signal</keyword>
<evidence type="ECO:0000313" key="8">
    <source>
        <dbReference type="Proteomes" id="UP001375382"/>
    </source>
</evidence>
<feature type="signal peptide" evidence="6">
    <location>
        <begin position="1"/>
        <end position="20"/>
    </location>
</feature>
<dbReference type="InterPro" id="IPR009003">
    <property type="entry name" value="Peptidase_S1_PA"/>
</dbReference>
<keyword evidence="3 6" id="KW-0645">Protease</keyword>
<keyword evidence="6" id="KW-0720">Serine protease</keyword>
<keyword evidence="5 6" id="KW-0378">Hydrolase</keyword>
<dbReference type="RefSeq" id="WP_335736314.1">
    <property type="nucleotide sequence ID" value="NZ_JALAAR010000009.1"/>
</dbReference>
<name>A0ABU8C7J3_9GAMM</name>
<evidence type="ECO:0000256" key="4">
    <source>
        <dbReference type="ARBA" id="ARBA00022729"/>
    </source>
</evidence>
<comment type="similarity">
    <text evidence="1 6">Belongs to the peptidase S46 family.</text>
</comment>
<keyword evidence="8" id="KW-1185">Reference proteome</keyword>
<feature type="chain" id="PRO_5044983527" description="Dipeptidyl-peptidase" evidence="6">
    <location>
        <begin position="21"/>
        <end position="744"/>
    </location>
</feature>
<sequence length="744" mass="82642">MKPIYLFTSLALACSFTSLADEGQWQPHQLAELQDELSAKGISIAGKQLADLSQYPMNAIVSMGYCSASFVSPQGLVVTNHHCAYNAIQNNSSKDNNLIEKGFLAKSLAEELPAGAQERLYITEAVTDVTAQVAGDIAADLSGKARFEAIETKRKALIKHCETDANYRCSVVSFHHGLEYFLIKQLMLQDVRLVYAPSEAVGNYGGDIDNFEYPRHTGDYTFLRAYVGKDGKPAPFSADNVPYQSKNFLKVNADGVREGDGILLAGYPGSTSRYRLADEIAFAANWQYPAQVHSYQQIINTIDRLSAQDADLKVKYASTVKSHNNRMKKLQGLLDGFKVTDIHAIKAQQEQALQNWINADTSRSGYLQDISRLKQVIAAEQAFSRQTYYFEAAKRSAMLQTAIQLYHLAQERQKPDAERDMGFQQRDIKMIESRLNRLERSFHPKMDLAIWSEQLADYLAQDDQVRVAELDTALGLSAGMSQAEISNRLQALYNQSSLVSSSGRLAWLDKTVADFTASDDPFIRIAVAISAKNRALQAQEKELKGQLSTVRPAYMQAIIAYNKALGKPVYPDANSTLRITYGSVDGYPAADGVYKTPFTSVTGLIAKRQNTAPFNAPQNLVEAYQAGNTAGYYYKDLAAQSDLPWHCSVFSCPQPKRKAFNSVPVNFLSSADTTGGNSGSAVMNGKGELVGLNFDSTYESITKDWYFNPDITRAIHVDIRYVLWMMQYVDQADNLLQEMQIVRN</sequence>
<accession>A0ABU8C7J3</accession>
<comment type="caution">
    <text evidence="7">The sequence shown here is derived from an EMBL/GenBank/DDBJ whole genome shotgun (WGS) entry which is preliminary data.</text>
</comment>
<dbReference type="Gene3D" id="2.40.10.10">
    <property type="entry name" value="Trypsin-like serine proteases"/>
    <property type="match status" value="1"/>
</dbReference>
<dbReference type="PANTHER" id="PTHR38469:SF1">
    <property type="entry name" value="PERIPLASMIC PEPTIDASE SUBFAMILY S1B"/>
    <property type="match status" value="1"/>
</dbReference>
<evidence type="ECO:0000256" key="2">
    <source>
        <dbReference type="ARBA" id="ARBA00022438"/>
    </source>
</evidence>
<evidence type="ECO:0000256" key="5">
    <source>
        <dbReference type="ARBA" id="ARBA00022801"/>
    </source>
</evidence>
<dbReference type="EMBL" id="JALAAR010000009">
    <property type="protein sequence ID" value="MEH8017905.1"/>
    <property type="molecule type" value="Genomic_DNA"/>
</dbReference>
<proteinExistence type="inferred from homology"/>
<dbReference type="Pfam" id="PF10459">
    <property type="entry name" value="Peptidase_S46"/>
    <property type="match status" value="1"/>
</dbReference>
<dbReference type="PANTHER" id="PTHR38469">
    <property type="entry name" value="PERIPLASMIC PEPTIDASE SUBFAMILY S1B"/>
    <property type="match status" value="1"/>
</dbReference>
<protein>
    <recommendedName>
        <fullName evidence="6">Dipeptidyl-peptidase</fullName>
        <ecNumber evidence="6">3.4.14.-</ecNumber>
    </recommendedName>
</protein>
<dbReference type="SUPFAM" id="SSF50494">
    <property type="entry name" value="Trypsin-like serine proteases"/>
    <property type="match status" value="1"/>
</dbReference>
<dbReference type="Proteomes" id="UP001375382">
    <property type="component" value="Unassembled WGS sequence"/>
</dbReference>
<organism evidence="7 8">
    <name type="scientific">Rheinheimera muenzenbergensis</name>
    <dbReference type="NCBI Taxonomy" id="1193628"/>
    <lineage>
        <taxon>Bacteria</taxon>
        <taxon>Pseudomonadati</taxon>
        <taxon>Pseudomonadota</taxon>
        <taxon>Gammaproteobacteria</taxon>
        <taxon>Chromatiales</taxon>
        <taxon>Chromatiaceae</taxon>
        <taxon>Rheinheimera</taxon>
    </lineage>
</organism>
<evidence type="ECO:0000256" key="6">
    <source>
        <dbReference type="RuleBase" id="RU366067"/>
    </source>
</evidence>
<evidence type="ECO:0000313" key="7">
    <source>
        <dbReference type="EMBL" id="MEH8017905.1"/>
    </source>
</evidence>